<dbReference type="PANTHER" id="PTHR12378">
    <property type="entry name" value="DESUMOYLATING ISOPEPTIDASE"/>
    <property type="match status" value="1"/>
</dbReference>
<dbReference type="SMART" id="SM01179">
    <property type="entry name" value="DUF862"/>
    <property type="match status" value="1"/>
</dbReference>
<feature type="domain" description="PPPDE" evidence="4">
    <location>
        <begin position="2"/>
        <end position="146"/>
    </location>
</feature>
<evidence type="ECO:0000256" key="3">
    <source>
        <dbReference type="ARBA" id="ARBA00022801"/>
    </source>
</evidence>
<reference evidence="5 6" key="1">
    <citation type="submission" date="2024-01" db="EMBL/GenBank/DDBJ databases">
        <title>Genome assemblies of Stephania.</title>
        <authorList>
            <person name="Yang L."/>
        </authorList>
    </citation>
    <scope>NUCLEOTIDE SEQUENCE [LARGE SCALE GENOMIC DNA]</scope>
    <source>
        <strain evidence="5">YNDBR</strain>
        <tissue evidence="5">Leaf</tissue>
    </source>
</reference>
<accession>A0AAP0PH50</accession>
<dbReference type="InterPro" id="IPR008580">
    <property type="entry name" value="PPPDE_dom"/>
</dbReference>
<keyword evidence="2" id="KW-0645">Protease</keyword>
<dbReference type="Pfam" id="PF05903">
    <property type="entry name" value="Peptidase_C97"/>
    <property type="match status" value="1"/>
</dbReference>
<keyword evidence="3" id="KW-0378">Hydrolase</keyword>
<comment type="similarity">
    <text evidence="1">Belongs to the DeSI family.</text>
</comment>
<dbReference type="Gene3D" id="3.90.1720.30">
    <property type="entry name" value="PPPDE domains"/>
    <property type="match status" value="1"/>
</dbReference>
<dbReference type="PROSITE" id="PS51858">
    <property type="entry name" value="PPPDE"/>
    <property type="match status" value="1"/>
</dbReference>
<dbReference type="GO" id="GO:0016579">
    <property type="term" value="P:protein deubiquitination"/>
    <property type="evidence" value="ECO:0007669"/>
    <property type="project" value="TreeGrafter"/>
</dbReference>
<dbReference type="GO" id="GO:0101005">
    <property type="term" value="F:deubiquitinase activity"/>
    <property type="evidence" value="ECO:0007669"/>
    <property type="project" value="TreeGrafter"/>
</dbReference>
<sequence>MTEVILHVYDVTNSASAKTNNTILQINKIFKDGIGFGGIFHSAVQVFGDEEWSFGFCERGTGVFSCPVGKNPMYTYREFIVLGKTNFSIFKVNQILRELSREWPGDSYDLLARNCNHFCDELCERLGVPKLPAWVNRFANAGYAASEVAGNTALKFRQAKAEIVSAGRWHTDSFQMLHPTRRLLLSPQVIPTEEAQGFRRLGLKTSFQMVPNQLPVQNWKLNPRINTCCMNLLKNHSTAPVAVVEHNSSSFIIYIVLILKSHLYSIGNYSLQNCKINYSLKLDLLQWNRREVCVR</sequence>
<comment type="caution">
    <text evidence="5">The sequence shown here is derived from an EMBL/GenBank/DDBJ whole genome shotgun (WGS) entry which is preliminary data.</text>
</comment>
<dbReference type="InterPro" id="IPR042266">
    <property type="entry name" value="PPPDE_sf"/>
</dbReference>
<evidence type="ECO:0000256" key="2">
    <source>
        <dbReference type="ARBA" id="ARBA00022670"/>
    </source>
</evidence>
<dbReference type="Proteomes" id="UP001420932">
    <property type="component" value="Unassembled WGS sequence"/>
</dbReference>
<name>A0AAP0PH50_9MAGN</name>
<proteinExistence type="inferred from homology"/>
<evidence type="ECO:0000256" key="1">
    <source>
        <dbReference type="ARBA" id="ARBA00008140"/>
    </source>
</evidence>
<organism evidence="5 6">
    <name type="scientific">Stephania yunnanensis</name>
    <dbReference type="NCBI Taxonomy" id="152371"/>
    <lineage>
        <taxon>Eukaryota</taxon>
        <taxon>Viridiplantae</taxon>
        <taxon>Streptophyta</taxon>
        <taxon>Embryophyta</taxon>
        <taxon>Tracheophyta</taxon>
        <taxon>Spermatophyta</taxon>
        <taxon>Magnoliopsida</taxon>
        <taxon>Ranunculales</taxon>
        <taxon>Menispermaceae</taxon>
        <taxon>Menispermoideae</taxon>
        <taxon>Cissampelideae</taxon>
        <taxon>Stephania</taxon>
    </lineage>
</organism>
<evidence type="ECO:0000259" key="4">
    <source>
        <dbReference type="PROSITE" id="PS51858"/>
    </source>
</evidence>
<evidence type="ECO:0000313" key="5">
    <source>
        <dbReference type="EMBL" id="KAK9143827.1"/>
    </source>
</evidence>
<gene>
    <name evidence="5" type="ORF">Syun_013227</name>
</gene>
<dbReference type="EMBL" id="JBBNAF010000005">
    <property type="protein sequence ID" value="KAK9143827.1"/>
    <property type="molecule type" value="Genomic_DNA"/>
</dbReference>
<dbReference type="PANTHER" id="PTHR12378:SF9">
    <property type="entry name" value="OS06G0107000 PROTEIN"/>
    <property type="match status" value="1"/>
</dbReference>
<dbReference type="AlphaFoldDB" id="A0AAP0PH50"/>
<protein>
    <recommendedName>
        <fullName evidence="4">PPPDE domain-containing protein</fullName>
    </recommendedName>
</protein>
<dbReference type="GO" id="GO:0006508">
    <property type="term" value="P:proteolysis"/>
    <property type="evidence" value="ECO:0007669"/>
    <property type="project" value="UniProtKB-KW"/>
</dbReference>
<keyword evidence="6" id="KW-1185">Reference proteome</keyword>
<evidence type="ECO:0000313" key="6">
    <source>
        <dbReference type="Proteomes" id="UP001420932"/>
    </source>
</evidence>